<accession>A0ABD5QBL6</accession>
<proteinExistence type="predicted"/>
<evidence type="ECO:0000313" key="2">
    <source>
        <dbReference type="EMBL" id="MFC4987093.1"/>
    </source>
</evidence>
<dbReference type="RefSeq" id="WP_224830194.1">
    <property type="nucleotide sequence ID" value="NZ_JAIVEF010000045.1"/>
</dbReference>
<keyword evidence="1" id="KW-0812">Transmembrane</keyword>
<keyword evidence="1" id="KW-0472">Membrane</keyword>
<dbReference type="EMBL" id="JBHSJG010000016">
    <property type="protein sequence ID" value="MFC4987093.1"/>
    <property type="molecule type" value="Genomic_DNA"/>
</dbReference>
<dbReference type="Proteomes" id="UP001595925">
    <property type="component" value="Unassembled WGS sequence"/>
</dbReference>
<evidence type="ECO:0008006" key="4">
    <source>
        <dbReference type="Google" id="ProtNLM"/>
    </source>
</evidence>
<protein>
    <recommendedName>
        <fullName evidence="4">YiaAB two helix domain-containing protein</fullName>
    </recommendedName>
</protein>
<evidence type="ECO:0000256" key="1">
    <source>
        <dbReference type="SAM" id="Phobius"/>
    </source>
</evidence>
<reference evidence="2 3" key="1">
    <citation type="journal article" date="2019" name="Int. J. Syst. Evol. Microbiol.">
        <title>The Global Catalogue of Microorganisms (GCM) 10K type strain sequencing project: providing services to taxonomists for standard genome sequencing and annotation.</title>
        <authorList>
            <consortium name="The Broad Institute Genomics Platform"/>
            <consortium name="The Broad Institute Genome Sequencing Center for Infectious Disease"/>
            <person name="Wu L."/>
            <person name="Ma J."/>
        </authorList>
    </citation>
    <scope>NUCLEOTIDE SEQUENCE [LARGE SCALE GENOMIC DNA]</scope>
    <source>
        <strain evidence="2 3">CGMCC 1.15824</strain>
    </source>
</reference>
<keyword evidence="1" id="KW-1133">Transmembrane helix</keyword>
<dbReference type="AlphaFoldDB" id="A0ABD5QBL6"/>
<sequence>MSYKTIPWTIHSVSLFEKYRRWSAKQTPSLLAGLVFLGGGAAFIGNAPIEGYSSTLFGLFLMLAAIVTHLESTNNQQAERVRLLEEAGQRGGGSEPY</sequence>
<keyword evidence="3" id="KW-1185">Reference proteome</keyword>
<evidence type="ECO:0000313" key="3">
    <source>
        <dbReference type="Proteomes" id="UP001595925"/>
    </source>
</evidence>
<feature type="transmembrane region" description="Helical" evidence="1">
    <location>
        <begin position="28"/>
        <end position="45"/>
    </location>
</feature>
<name>A0ABD5QBL6_9EURY</name>
<organism evidence="2 3">
    <name type="scientific">Saliphagus infecundisoli</name>
    <dbReference type="NCBI Taxonomy" id="1849069"/>
    <lineage>
        <taxon>Archaea</taxon>
        <taxon>Methanobacteriati</taxon>
        <taxon>Methanobacteriota</taxon>
        <taxon>Stenosarchaea group</taxon>
        <taxon>Halobacteria</taxon>
        <taxon>Halobacteriales</taxon>
        <taxon>Natrialbaceae</taxon>
        <taxon>Saliphagus</taxon>
    </lineage>
</organism>
<comment type="caution">
    <text evidence="2">The sequence shown here is derived from an EMBL/GenBank/DDBJ whole genome shotgun (WGS) entry which is preliminary data.</text>
</comment>
<feature type="transmembrane region" description="Helical" evidence="1">
    <location>
        <begin position="51"/>
        <end position="70"/>
    </location>
</feature>
<gene>
    <name evidence="2" type="ORF">ACFPFO_04795</name>
</gene>